<sequence length="195" mass="19214">MSQLPIPLPLNESRWRYVTASGGGMTVAFLAGSGGSITLLSPEGENVSFRYGGVGGGIGLGMRLPRFGKVNLNVKGKSVGGAGALEALPSTGTVLVADGLVGRDLSRGDFTGPCMYVELGAGVIAGGSGTAILFGLDPKLLAAVALASASPLTAALGASMSRQLLQSSRGALLMAGVNVGAQFGGGAAAYLGALF</sequence>
<dbReference type="Proteomes" id="UP000194857">
    <property type="component" value="Unassembled WGS sequence"/>
</dbReference>
<dbReference type="EMBL" id="KT454971">
    <property type="protein sequence ID" value="ALI59359.1"/>
    <property type="molecule type" value="Genomic_DNA"/>
</dbReference>
<evidence type="ECO:0000313" key="6">
    <source>
        <dbReference type="EMBL" id="OTI65303.1"/>
    </source>
</evidence>
<keyword evidence="1" id="KW-0472">Membrane</keyword>
<feature type="transmembrane region" description="Helical" evidence="1">
    <location>
        <begin position="115"/>
        <end position="134"/>
    </location>
</feature>
<reference evidence="3" key="2">
    <citation type="submission" date="2015-06" db="EMBL/GenBank/DDBJ databases">
        <authorList>
            <person name="Radhakrishnan R."/>
            <person name="Underwood A."/>
            <person name="Al-Shahib A."/>
        </authorList>
    </citation>
    <scope>NUCLEOTIDE SEQUENCE</scope>
    <source>
        <strain evidence="3">P19_London_7_VIM_2_05_10</strain>
    </source>
</reference>
<keyword evidence="1" id="KW-0812">Transmembrane</keyword>
<reference evidence="7 10" key="6">
    <citation type="submission" date="2019-01" db="EMBL/GenBank/DDBJ databases">
        <title>The Pseudomonas aeruginosa pan-genome provides new insights on its population structure, horizontal gene transfer and pathogenicity.</title>
        <authorList>
            <person name="Freschi L."/>
            <person name="Vincent A.T."/>
            <person name="Jeukens J."/>
            <person name="Emond-Rheault J.-G."/>
            <person name="Kukavica-Ibrulj I."/>
            <person name="Dupont M.-J."/>
            <person name="Charette S.J."/>
            <person name="Boyle B."/>
            <person name="Levesque R.C."/>
        </authorList>
    </citation>
    <scope>NUCLEOTIDE SEQUENCE [LARGE SCALE GENOMIC DNA]</scope>
    <source>
        <strain evidence="7 10">PA-W36</strain>
    </source>
</reference>
<feature type="transmembrane region" description="Helical" evidence="1">
    <location>
        <begin position="140"/>
        <end position="159"/>
    </location>
</feature>
<evidence type="ECO:0000313" key="8">
    <source>
        <dbReference type="Proteomes" id="UP000045039"/>
    </source>
</evidence>
<dbReference type="Proteomes" id="UP000045039">
    <property type="component" value="Unassembled WGS sequence"/>
</dbReference>
<dbReference type="OMA" id="DITGPCM"/>
<reference evidence="6 9" key="4">
    <citation type="submission" date="2017-05" db="EMBL/GenBank/DDBJ databases">
        <authorList>
            <person name="Song R."/>
            <person name="Chenine A.L."/>
            <person name="Ruprecht R.M."/>
        </authorList>
    </citation>
    <scope>NUCLEOTIDE SEQUENCE [LARGE SCALE GENOMIC DNA]</scope>
    <source>
        <strain evidence="6 9">S567_C10_BS</strain>
    </source>
</reference>
<evidence type="ECO:0000256" key="1">
    <source>
        <dbReference type="SAM" id="Phobius"/>
    </source>
</evidence>
<evidence type="ECO:0000313" key="3">
    <source>
        <dbReference type="EMBL" id="CRP02844.1"/>
    </source>
</evidence>
<reference evidence="4 11" key="7">
    <citation type="submission" date="2019-11" db="EMBL/GenBank/DDBJ databases">
        <title>Genomes of ocular Pseudomonas aeruginosa isolates.</title>
        <authorList>
            <person name="Khan M."/>
            <person name="Rice S.A."/>
            <person name="Willcox M.D.P."/>
            <person name="Stapleton F."/>
        </authorList>
    </citation>
    <scope>NUCLEOTIDE SEQUENCE [LARGE SCALE GENOMIC DNA]</scope>
    <source>
        <strain evidence="4 11">PA221</strain>
    </source>
</reference>
<reference evidence="7 10" key="5">
    <citation type="submission" date="2017-08" db="EMBL/GenBank/DDBJ databases">
        <authorList>
            <person name="Feschi L."/>
            <person name="Jeukens J."/>
            <person name="Emond-Rheault J.-G."/>
            <person name="Kukavica-Ibrulj I."/>
            <person name="Boyle B."/>
            <person name="Levesque R.C."/>
        </authorList>
    </citation>
    <scope>NUCLEOTIDE SEQUENCE [LARGE SCALE GENOMIC DNA]</scope>
    <source>
        <strain evidence="7 10">PA-W36</strain>
    </source>
</reference>
<dbReference type="EMBL" id="WXZT01000006">
    <property type="protein sequence ID" value="MZZ13066.1"/>
    <property type="molecule type" value="Genomic_DNA"/>
</dbReference>
<feature type="transmembrane region" description="Helical" evidence="1">
    <location>
        <begin position="20"/>
        <end position="40"/>
    </location>
</feature>
<reference evidence="5" key="8">
    <citation type="submission" date="2020-01" db="EMBL/GenBank/DDBJ databases">
        <title>Bacteria Cultured from War Wounds Associated with the Conflict in Eastern Ukraine.</title>
        <authorList>
            <person name="Snesrud E."/>
            <person name="Galac M.R."/>
            <person name="Mc Gann P."/>
            <person name="Valentine K."/>
            <person name="Viacheslav K."/>
        </authorList>
    </citation>
    <scope>NUCLEOTIDE SEQUENCE</scope>
    <source>
        <strain evidence="5">VNMU148</strain>
    </source>
</reference>
<dbReference type="AlphaFoldDB" id="A0A072ZTP1"/>
<dbReference type="EMBL" id="NSNE01000001">
    <property type="protein sequence ID" value="RPM23151.1"/>
    <property type="molecule type" value="Genomic_DNA"/>
</dbReference>
<dbReference type="PATRIC" id="fig|287.1477.peg.1992"/>
<dbReference type="eggNOG" id="ENOG5034AR3">
    <property type="taxonomic scope" value="Bacteria"/>
</dbReference>
<dbReference type="RefSeq" id="WP_003099160.1">
    <property type="nucleotide sequence ID" value="NZ_AP014839.1"/>
</dbReference>
<evidence type="ECO:0000313" key="2">
    <source>
        <dbReference type="EMBL" id="ALI59359.1"/>
    </source>
</evidence>
<dbReference type="EMBL" id="WOAD01000034">
    <property type="protein sequence ID" value="MUI38703.1"/>
    <property type="molecule type" value="Genomic_DNA"/>
</dbReference>
<dbReference type="EMBL" id="NFFZ01000002">
    <property type="protein sequence ID" value="OTI65303.1"/>
    <property type="molecule type" value="Genomic_DNA"/>
</dbReference>
<feature type="transmembrane region" description="Helical" evidence="1">
    <location>
        <begin position="171"/>
        <end position="193"/>
    </location>
</feature>
<accession>A0A1S1C133</accession>
<dbReference type="Proteomes" id="UP000644192">
    <property type="component" value="Unassembled WGS sequence"/>
</dbReference>
<evidence type="ECO:0000313" key="5">
    <source>
        <dbReference type="EMBL" id="MZZ13066.1"/>
    </source>
</evidence>
<dbReference type="Proteomes" id="UP000433532">
    <property type="component" value="Unassembled WGS sequence"/>
</dbReference>
<proteinExistence type="predicted"/>
<reference evidence="2" key="3">
    <citation type="submission" date="2015-08" db="EMBL/GenBank/DDBJ databases">
        <title>Pseudomonas aeruginosa strain CCBH4851 chromosome region.</title>
        <authorList>
            <person name="Silveira M.C."/>
            <person name="Carvalho-Assef A.P.D."/>
            <person name="Albano R.M."/>
        </authorList>
    </citation>
    <scope>NUCLEOTIDE SEQUENCE</scope>
    <source>
        <strain evidence="2">CCBH4851</strain>
    </source>
</reference>
<dbReference type="EMBL" id="CVVU01000203">
    <property type="protein sequence ID" value="CRP02844.1"/>
    <property type="molecule type" value="Genomic_DNA"/>
</dbReference>
<accession>A0A072ZTP1</accession>
<gene>
    <name evidence="6" type="ORF">CAZ10_05940</name>
    <name evidence="2" type="ORF">CCBH4851_00660</name>
    <name evidence="4" type="ORF">GNQ48_27230</name>
    <name evidence="5" type="ORF">GUL26_12490</name>
    <name evidence="7" type="ORF">IPC1295_01205</name>
    <name evidence="3" type="ORF">PAERUG_P19_London_7_VIM_2_05_10_03197</name>
</gene>
<evidence type="ECO:0000313" key="4">
    <source>
        <dbReference type="EMBL" id="MUI38703.1"/>
    </source>
</evidence>
<evidence type="ECO:0000313" key="9">
    <source>
        <dbReference type="Proteomes" id="UP000194857"/>
    </source>
</evidence>
<reference evidence="8" key="1">
    <citation type="submission" date="2015-06" db="EMBL/GenBank/DDBJ databases">
        <authorList>
            <person name="Radhakrishnan Rajesh"/>
            <person name="Underwood Anthony"/>
            <person name="Al-Shahib Ali"/>
        </authorList>
    </citation>
    <scope>NUCLEOTIDE SEQUENCE [LARGE SCALE GENOMIC DNA]</scope>
    <source>
        <strain evidence="8">P19_London_7_VIM_2_05_10</strain>
    </source>
</reference>
<evidence type="ECO:0000313" key="11">
    <source>
        <dbReference type="Proteomes" id="UP000433532"/>
    </source>
</evidence>
<protein>
    <submittedName>
        <fullName evidence="5">Uncharacterized protein</fullName>
    </submittedName>
</protein>
<dbReference type="Proteomes" id="UP000284767">
    <property type="component" value="Unassembled WGS sequence"/>
</dbReference>
<evidence type="ECO:0000313" key="12">
    <source>
        <dbReference type="Proteomes" id="UP000644192"/>
    </source>
</evidence>
<keyword evidence="1" id="KW-1133">Transmembrane helix</keyword>
<name>A0A072ZTP1_PSEAI</name>
<organism evidence="5 12">
    <name type="scientific">Pseudomonas aeruginosa</name>
    <dbReference type="NCBI Taxonomy" id="287"/>
    <lineage>
        <taxon>Bacteria</taxon>
        <taxon>Pseudomonadati</taxon>
        <taxon>Pseudomonadota</taxon>
        <taxon>Gammaproteobacteria</taxon>
        <taxon>Pseudomonadales</taxon>
        <taxon>Pseudomonadaceae</taxon>
        <taxon>Pseudomonas</taxon>
    </lineage>
</organism>
<evidence type="ECO:0000313" key="7">
    <source>
        <dbReference type="EMBL" id="RPM23151.1"/>
    </source>
</evidence>
<evidence type="ECO:0000313" key="10">
    <source>
        <dbReference type="Proteomes" id="UP000284767"/>
    </source>
</evidence>